<keyword evidence="3" id="KW-1185">Reference proteome</keyword>
<comment type="caution">
    <text evidence="2">The sequence shown here is derived from an EMBL/GenBank/DDBJ whole genome shotgun (WGS) entry which is preliminary data.</text>
</comment>
<evidence type="ECO:0000313" key="2">
    <source>
        <dbReference type="EMBL" id="MPC13731.1"/>
    </source>
</evidence>
<gene>
    <name evidence="2" type="ORF">E2C01_006475</name>
</gene>
<feature type="region of interest" description="Disordered" evidence="1">
    <location>
        <begin position="59"/>
        <end position="86"/>
    </location>
</feature>
<sequence length="86" mass="9384">MILVYFNKNSPPSVEKNNISQAPASNIPNTPCTAPSLPLCPNPAGVHPATCPTAFITRRHPGYDRPPLESAPRHRAPRRSWTVKSS</sequence>
<accession>A0A5B7CXZ5</accession>
<name>A0A5B7CXZ5_PORTR</name>
<organism evidence="2 3">
    <name type="scientific">Portunus trituberculatus</name>
    <name type="common">Swimming crab</name>
    <name type="synonym">Neptunus trituberculatus</name>
    <dbReference type="NCBI Taxonomy" id="210409"/>
    <lineage>
        <taxon>Eukaryota</taxon>
        <taxon>Metazoa</taxon>
        <taxon>Ecdysozoa</taxon>
        <taxon>Arthropoda</taxon>
        <taxon>Crustacea</taxon>
        <taxon>Multicrustacea</taxon>
        <taxon>Malacostraca</taxon>
        <taxon>Eumalacostraca</taxon>
        <taxon>Eucarida</taxon>
        <taxon>Decapoda</taxon>
        <taxon>Pleocyemata</taxon>
        <taxon>Brachyura</taxon>
        <taxon>Eubrachyura</taxon>
        <taxon>Portunoidea</taxon>
        <taxon>Portunidae</taxon>
        <taxon>Portuninae</taxon>
        <taxon>Portunus</taxon>
    </lineage>
</organism>
<reference evidence="2 3" key="1">
    <citation type="submission" date="2019-05" db="EMBL/GenBank/DDBJ databases">
        <title>Another draft genome of Portunus trituberculatus and its Hox gene families provides insights of decapod evolution.</title>
        <authorList>
            <person name="Jeong J.-H."/>
            <person name="Song I."/>
            <person name="Kim S."/>
            <person name="Choi T."/>
            <person name="Kim D."/>
            <person name="Ryu S."/>
            <person name="Kim W."/>
        </authorList>
    </citation>
    <scope>NUCLEOTIDE SEQUENCE [LARGE SCALE GENOMIC DNA]</scope>
    <source>
        <tissue evidence="2">Muscle</tissue>
    </source>
</reference>
<evidence type="ECO:0000313" key="3">
    <source>
        <dbReference type="Proteomes" id="UP000324222"/>
    </source>
</evidence>
<protein>
    <submittedName>
        <fullName evidence="2">Uncharacterized protein</fullName>
    </submittedName>
</protein>
<evidence type="ECO:0000256" key="1">
    <source>
        <dbReference type="SAM" id="MobiDB-lite"/>
    </source>
</evidence>
<dbReference type="AlphaFoldDB" id="A0A5B7CXZ5"/>
<dbReference type="EMBL" id="VSRR010000302">
    <property type="protein sequence ID" value="MPC13731.1"/>
    <property type="molecule type" value="Genomic_DNA"/>
</dbReference>
<proteinExistence type="predicted"/>
<dbReference type="Proteomes" id="UP000324222">
    <property type="component" value="Unassembled WGS sequence"/>
</dbReference>